<dbReference type="Pfam" id="PF00149">
    <property type="entry name" value="Metallophos"/>
    <property type="match status" value="1"/>
</dbReference>
<organism evidence="2">
    <name type="scientific">Clandestinovirus</name>
    <dbReference type="NCBI Taxonomy" id="2831644"/>
    <lineage>
        <taxon>Viruses</taxon>
    </lineage>
</organism>
<evidence type="ECO:0000259" key="1">
    <source>
        <dbReference type="Pfam" id="PF00149"/>
    </source>
</evidence>
<sequence>MRKNIVQYISDLHLGEMFFGHLVVKVPEIEPLAPTLVIAGDLGNPLSSQYTRFLKMHSKRFDNIIVVAGNHEFYHSVSGTGDDRTYTNGLMNVRQAVDSIDRCKFLERDSIVIGNIRIAGCTLWTKVDPHFRFTKYMYDTRRIKSLQSNGKAKSWCPLERNYVHNQSLDYIRKTMNQTKDEHLLIVTHHVPLEPLITKTTFPKNIHQRMIGNAEQLLLDDSKTKHRFDRAWVFGHNHWTYSTQQHYGWSFYSNPCPVYKSQTRMQPKLIHFGE</sequence>
<reference evidence="2" key="1">
    <citation type="submission" date="2021-06" db="EMBL/GenBank/DDBJ databases">
        <authorList>
            <person name="Rolland C."/>
        </authorList>
    </citation>
    <scope>NUCLEOTIDE SEQUENCE</scope>
    <source>
        <strain evidence="2">347.936635</strain>
    </source>
</reference>
<protein>
    <submittedName>
        <fullName evidence="2">Metallophosphoesterase</fullName>
    </submittedName>
</protein>
<dbReference type="PANTHER" id="PTHR37844">
    <property type="entry name" value="SER/THR PROTEIN PHOSPHATASE SUPERFAMILY (AFU_ORTHOLOGUE AFUA_1G14840)"/>
    <property type="match status" value="1"/>
</dbReference>
<proteinExistence type="predicted"/>
<feature type="domain" description="Calcineurin-like phosphoesterase" evidence="1">
    <location>
        <begin position="9"/>
        <end position="237"/>
    </location>
</feature>
<evidence type="ECO:0000313" key="2">
    <source>
        <dbReference type="EMBL" id="QYA18301.1"/>
    </source>
</evidence>
<dbReference type="PANTHER" id="PTHR37844:SF1">
    <property type="entry name" value="CALCINEURIN-LIKE PHOSPHOESTERASE DOMAIN-CONTAINING PROTEIN"/>
    <property type="match status" value="1"/>
</dbReference>
<dbReference type="Gene3D" id="3.60.21.10">
    <property type="match status" value="1"/>
</dbReference>
<dbReference type="GO" id="GO:0016787">
    <property type="term" value="F:hydrolase activity"/>
    <property type="evidence" value="ECO:0007669"/>
    <property type="project" value="InterPro"/>
</dbReference>
<accession>A0A8F8KNR4</accession>
<dbReference type="SUPFAM" id="SSF56300">
    <property type="entry name" value="Metallo-dependent phosphatases"/>
    <property type="match status" value="1"/>
</dbReference>
<name>A0A8F8KNR4_9VIRU</name>
<dbReference type="InterPro" id="IPR029052">
    <property type="entry name" value="Metallo-depent_PP-like"/>
</dbReference>
<dbReference type="EMBL" id="MZ420154">
    <property type="protein sequence ID" value="QYA18301.1"/>
    <property type="molecule type" value="Genomic_DNA"/>
</dbReference>
<dbReference type="InterPro" id="IPR004843">
    <property type="entry name" value="Calcineurin-like_PHP"/>
</dbReference>
<gene>
    <name evidence="2" type="ORF">KOM_12_31</name>
</gene>